<accession>A0AB38YHX4</accession>
<dbReference type="PANTHER" id="PTHR46732:SF8">
    <property type="entry name" value="ATP-DEPENDENT PROTEASE LA (LON) DOMAIN PROTEIN"/>
    <property type="match status" value="1"/>
</dbReference>
<dbReference type="SMART" id="SM00464">
    <property type="entry name" value="LON"/>
    <property type="match status" value="1"/>
</dbReference>
<reference evidence="2" key="1">
    <citation type="submission" date="2022-07" db="EMBL/GenBank/DDBJ databases">
        <title>Complete genome sequence of Salinispirillum sp. LH10-3-1 capable of multiple carbohydrate inversion isolated from a soda lake.</title>
        <authorList>
            <person name="Liu J."/>
            <person name="Zhai Y."/>
            <person name="Zhang H."/>
            <person name="Yang H."/>
            <person name="Qu J."/>
            <person name="Li J."/>
        </authorList>
    </citation>
    <scope>NUCLEOTIDE SEQUENCE</scope>
    <source>
        <strain evidence="2">LH 10-3-1</strain>
    </source>
</reference>
<dbReference type="PROSITE" id="PS51787">
    <property type="entry name" value="LON_N"/>
    <property type="match status" value="1"/>
</dbReference>
<dbReference type="RefSeq" id="WP_304996289.1">
    <property type="nucleotide sequence ID" value="NZ_CP101717.1"/>
</dbReference>
<dbReference type="Pfam" id="PF02190">
    <property type="entry name" value="LON_substr_bdg"/>
    <property type="match status" value="1"/>
</dbReference>
<dbReference type="AlphaFoldDB" id="A0AB38YHX4"/>
<name>A0AB38YHX4_9GAMM</name>
<dbReference type="InterPro" id="IPR046336">
    <property type="entry name" value="Lon_prtase_N_sf"/>
</dbReference>
<feature type="domain" description="Lon N-terminal" evidence="1">
    <location>
        <begin position="1"/>
        <end position="196"/>
    </location>
</feature>
<dbReference type="InterPro" id="IPR015947">
    <property type="entry name" value="PUA-like_sf"/>
</dbReference>
<dbReference type="InterPro" id="IPR003111">
    <property type="entry name" value="Lon_prtase_N"/>
</dbReference>
<proteinExistence type="predicted"/>
<evidence type="ECO:0000259" key="1">
    <source>
        <dbReference type="PROSITE" id="PS51787"/>
    </source>
</evidence>
<dbReference type="SUPFAM" id="SSF88697">
    <property type="entry name" value="PUA domain-like"/>
    <property type="match status" value="1"/>
</dbReference>
<dbReference type="EMBL" id="CP101717">
    <property type="protein sequence ID" value="WLD58998.1"/>
    <property type="molecule type" value="Genomic_DNA"/>
</dbReference>
<sequence>MTFLPIFPLSQPMFPGCRLPLRIFEPRYLRMVSESSRDGTGFVITLLQEGQEVIRSGSRAATFHDLGCHCQIVDFEQLPGGLLGITIEGQAEMWIETAHQEEDGLWMGKTHRAEVQPLALDEPLEDLMAVMAELKTHPLLDSLVPEEAVEDMDPVRLLNTLCCWLPMSEVQKQALLTDLNLQQRLAGLRGVLDEWMRS</sequence>
<dbReference type="PANTHER" id="PTHR46732">
    <property type="entry name" value="ATP-DEPENDENT PROTEASE LA (LON) DOMAIN PROTEIN"/>
    <property type="match status" value="1"/>
</dbReference>
<dbReference type="Gene3D" id="2.30.130.40">
    <property type="entry name" value="LON domain-like"/>
    <property type="match status" value="1"/>
</dbReference>
<organism evidence="2">
    <name type="scientific">Salinispirillum sp. LH 10-3-1</name>
    <dbReference type="NCBI Taxonomy" id="2952525"/>
    <lineage>
        <taxon>Bacteria</taxon>
        <taxon>Pseudomonadati</taxon>
        <taxon>Pseudomonadota</taxon>
        <taxon>Gammaproteobacteria</taxon>
        <taxon>Oceanospirillales</taxon>
        <taxon>Saccharospirillaceae</taxon>
        <taxon>Salinispirillum</taxon>
    </lineage>
</organism>
<gene>
    <name evidence="2" type="ORF">NFC81_04225</name>
</gene>
<evidence type="ECO:0000313" key="2">
    <source>
        <dbReference type="EMBL" id="WLD58998.1"/>
    </source>
</evidence>
<protein>
    <submittedName>
        <fullName evidence="2">LON peptidase substrate-binding domain-containing protein</fullName>
    </submittedName>
</protein>